<protein>
    <submittedName>
        <fullName evidence="1">Uncharacterized protein</fullName>
    </submittedName>
</protein>
<keyword evidence="2" id="KW-1185">Reference proteome</keyword>
<organism evidence="1 2">
    <name type="scientific">Cudoniella acicularis</name>
    <dbReference type="NCBI Taxonomy" id="354080"/>
    <lineage>
        <taxon>Eukaryota</taxon>
        <taxon>Fungi</taxon>
        <taxon>Dikarya</taxon>
        <taxon>Ascomycota</taxon>
        <taxon>Pezizomycotina</taxon>
        <taxon>Leotiomycetes</taxon>
        <taxon>Helotiales</taxon>
        <taxon>Tricladiaceae</taxon>
        <taxon>Cudoniella</taxon>
    </lineage>
</organism>
<accession>A0A8H4RIW5</accession>
<reference evidence="1 2" key="1">
    <citation type="submission" date="2020-03" db="EMBL/GenBank/DDBJ databases">
        <title>Draft Genome Sequence of Cudoniella acicularis.</title>
        <authorList>
            <person name="Buettner E."/>
            <person name="Kellner H."/>
        </authorList>
    </citation>
    <scope>NUCLEOTIDE SEQUENCE [LARGE SCALE GENOMIC DNA]</scope>
    <source>
        <strain evidence="1 2">DSM 108380</strain>
    </source>
</reference>
<dbReference type="Proteomes" id="UP000566819">
    <property type="component" value="Unassembled WGS sequence"/>
</dbReference>
<evidence type="ECO:0000313" key="2">
    <source>
        <dbReference type="Proteomes" id="UP000566819"/>
    </source>
</evidence>
<evidence type="ECO:0000313" key="1">
    <source>
        <dbReference type="EMBL" id="KAF4630106.1"/>
    </source>
</evidence>
<comment type="caution">
    <text evidence="1">The sequence shown here is derived from an EMBL/GenBank/DDBJ whole genome shotgun (WGS) entry which is preliminary data.</text>
</comment>
<dbReference type="EMBL" id="JAAMPI010000589">
    <property type="protein sequence ID" value="KAF4630106.1"/>
    <property type="molecule type" value="Genomic_DNA"/>
</dbReference>
<dbReference type="AlphaFoldDB" id="A0A8H4RIW5"/>
<gene>
    <name evidence="1" type="ORF">G7Y89_g8032</name>
</gene>
<sequence length="78" mass="8666">MPPKHAIIQASTAFEATKAPTRQVEDGPIQQIGRFATLDYARVFYESIKQKPEMAGVLYVDSEEKSPRLVYHGLATTA</sequence>
<proteinExistence type="predicted"/>
<name>A0A8H4RIW5_9HELO</name>